<dbReference type="SUPFAM" id="SSF46785">
    <property type="entry name" value="Winged helix' DNA-binding domain"/>
    <property type="match status" value="1"/>
</dbReference>
<dbReference type="Proteomes" id="UP000237983">
    <property type="component" value="Unassembled WGS sequence"/>
</dbReference>
<keyword evidence="3" id="KW-1185">Reference proteome</keyword>
<keyword evidence="2" id="KW-0238">DNA-binding</keyword>
<dbReference type="Gene3D" id="1.10.10.10">
    <property type="entry name" value="Winged helix-like DNA-binding domain superfamily/Winged helix DNA-binding domain"/>
    <property type="match status" value="1"/>
</dbReference>
<dbReference type="InterPro" id="IPR052526">
    <property type="entry name" value="HTH-type_Bedaq_tolerance"/>
</dbReference>
<comment type="caution">
    <text evidence="2">The sequence shown here is derived from an EMBL/GenBank/DDBJ whole genome shotgun (WGS) entry which is preliminary data.</text>
</comment>
<dbReference type="AlphaFoldDB" id="A0A2T0V9W0"/>
<evidence type="ECO:0000313" key="2">
    <source>
        <dbReference type="EMBL" id="PRY66934.1"/>
    </source>
</evidence>
<gene>
    <name evidence="2" type="ORF">B0I08_10815</name>
</gene>
<dbReference type="RefSeq" id="WP_245884825.1">
    <property type="nucleotide sequence ID" value="NZ_PVTL01000008.1"/>
</dbReference>
<proteinExistence type="predicted"/>
<reference evidence="2 3" key="1">
    <citation type="submission" date="2018-03" db="EMBL/GenBank/DDBJ databases">
        <title>Genomic Encyclopedia of Type Strains, Phase III (KMG-III): the genomes of soil and plant-associated and newly described type strains.</title>
        <authorList>
            <person name="Whitman W."/>
        </authorList>
    </citation>
    <scope>NUCLEOTIDE SEQUENCE [LARGE SCALE GENOMIC DNA]</scope>
    <source>
        <strain evidence="2 3">CGMCC 1.12484</strain>
    </source>
</reference>
<dbReference type="InterPro" id="IPR000835">
    <property type="entry name" value="HTH_MarR-typ"/>
</dbReference>
<dbReference type="PANTHER" id="PTHR39515:SF2">
    <property type="entry name" value="HTH-TYPE TRANSCRIPTIONAL REGULATOR RV0880"/>
    <property type="match status" value="1"/>
</dbReference>
<dbReference type="EMBL" id="PVTL01000008">
    <property type="protein sequence ID" value="PRY66934.1"/>
    <property type="molecule type" value="Genomic_DNA"/>
</dbReference>
<dbReference type="PANTHER" id="PTHR39515">
    <property type="entry name" value="CONSERVED PROTEIN"/>
    <property type="match status" value="1"/>
</dbReference>
<dbReference type="PROSITE" id="PS50995">
    <property type="entry name" value="HTH_MARR_2"/>
    <property type="match status" value="1"/>
</dbReference>
<dbReference type="InterPro" id="IPR036390">
    <property type="entry name" value="WH_DNA-bd_sf"/>
</dbReference>
<organism evidence="2 3">
    <name type="scientific">Glaciihabitans tibetensis</name>
    <dbReference type="NCBI Taxonomy" id="1266600"/>
    <lineage>
        <taxon>Bacteria</taxon>
        <taxon>Bacillati</taxon>
        <taxon>Actinomycetota</taxon>
        <taxon>Actinomycetes</taxon>
        <taxon>Micrococcales</taxon>
        <taxon>Microbacteriaceae</taxon>
        <taxon>Glaciihabitans</taxon>
    </lineage>
</organism>
<protein>
    <submittedName>
        <fullName evidence="2">DNA-binding MarR family transcriptional regulator</fullName>
    </submittedName>
</protein>
<evidence type="ECO:0000313" key="3">
    <source>
        <dbReference type="Proteomes" id="UP000237983"/>
    </source>
</evidence>
<sequence length="139" mass="15567">MTDHNFDSDLRMTIQRLSRRLRAERADETISDGQLSVLAALAKDGPLGLSELSRRERVTPPSMNRTVGALVDAGYTSRVASTEDGRKVVIDLTAEGRRMIEETRQRRDAWFSRRLAELTDDQRQSLAAAAPILRELADS</sequence>
<dbReference type="GO" id="GO:0003677">
    <property type="term" value="F:DNA binding"/>
    <property type="evidence" value="ECO:0007669"/>
    <property type="project" value="UniProtKB-KW"/>
</dbReference>
<dbReference type="SMART" id="SM00347">
    <property type="entry name" value="HTH_MARR"/>
    <property type="match status" value="1"/>
</dbReference>
<dbReference type="InterPro" id="IPR036388">
    <property type="entry name" value="WH-like_DNA-bd_sf"/>
</dbReference>
<accession>A0A2T0V9W0</accession>
<dbReference type="Pfam" id="PF01047">
    <property type="entry name" value="MarR"/>
    <property type="match status" value="1"/>
</dbReference>
<evidence type="ECO:0000259" key="1">
    <source>
        <dbReference type="PROSITE" id="PS50995"/>
    </source>
</evidence>
<name>A0A2T0V9W0_9MICO</name>
<feature type="domain" description="HTH marR-type" evidence="1">
    <location>
        <begin position="7"/>
        <end position="138"/>
    </location>
</feature>
<dbReference type="GO" id="GO:0003700">
    <property type="term" value="F:DNA-binding transcription factor activity"/>
    <property type="evidence" value="ECO:0007669"/>
    <property type="project" value="InterPro"/>
</dbReference>